<protein>
    <submittedName>
        <fullName evidence="2">Reverse transcriptase</fullName>
    </submittedName>
</protein>
<dbReference type="GO" id="GO:0003964">
    <property type="term" value="F:RNA-directed DNA polymerase activity"/>
    <property type="evidence" value="ECO:0007669"/>
    <property type="project" value="UniProtKB-KW"/>
</dbReference>
<reference evidence="2" key="2">
    <citation type="submission" date="2010-01" db="EMBL/GenBank/DDBJ databases">
        <authorList>
            <consortium name="International Glossina Genome Initiative"/>
            <person name="da Silva J."/>
            <person name="Ribeiro J.M.C."/>
            <person name="Abbeele J.V."/>
            <person name="Attardo G."/>
            <person name="Hao Z."/>
            <person name="Haines L.R."/>
            <person name="Soares M.B."/>
            <person name="Berriman M."/>
            <person name="Aksoy S."/>
            <person name="Lehane M.J."/>
        </authorList>
    </citation>
    <scope>NUCLEOTIDE SEQUENCE</scope>
    <source>
        <tissue evidence="2">Salivary gland</tissue>
    </source>
</reference>
<name>D3TNM1_GLOMM</name>
<reference evidence="2" key="1">
    <citation type="journal article" date="2010" name="BMC Genomics">
        <title>An insight into the sialome of Glossina morsitans morsitans.</title>
        <authorList>
            <person name="Alves-Silva J."/>
            <person name="Ribeiro J.M."/>
            <person name="Van Den Abbeele J."/>
            <person name="Attardo G."/>
            <person name="Hao Z."/>
            <person name="Haines L.R."/>
            <person name="Soares M.B."/>
            <person name="Berriman M."/>
            <person name="Aksoy S."/>
            <person name="Lehane M.J."/>
        </authorList>
    </citation>
    <scope>NUCLEOTIDE SEQUENCE</scope>
    <source>
        <tissue evidence="2">Salivary gland</tissue>
    </source>
</reference>
<keyword evidence="2" id="KW-0808">Transferase</keyword>
<dbReference type="PROSITE" id="PS00141">
    <property type="entry name" value="ASP_PROTEASE"/>
    <property type="match status" value="1"/>
</dbReference>
<keyword evidence="2" id="KW-0695">RNA-directed DNA polymerase</keyword>
<organism evidence="2">
    <name type="scientific">Glossina morsitans morsitans</name>
    <name type="common">Savannah tsetse fly</name>
    <dbReference type="NCBI Taxonomy" id="37546"/>
    <lineage>
        <taxon>Eukaryota</taxon>
        <taxon>Metazoa</taxon>
        <taxon>Ecdysozoa</taxon>
        <taxon>Arthropoda</taxon>
        <taxon>Hexapoda</taxon>
        <taxon>Insecta</taxon>
        <taxon>Pterygota</taxon>
        <taxon>Neoptera</taxon>
        <taxon>Endopterygota</taxon>
        <taxon>Diptera</taxon>
        <taxon>Brachycera</taxon>
        <taxon>Muscomorpha</taxon>
        <taxon>Hippoboscoidea</taxon>
        <taxon>Glossinidae</taxon>
        <taxon>Glossina</taxon>
    </lineage>
</organism>
<dbReference type="CDD" id="cd00303">
    <property type="entry name" value="retropepsin_like"/>
    <property type="match status" value="1"/>
</dbReference>
<evidence type="ECO:0000256" key="1">
    <source>
        <dbReference type="SAM" id="MobiDB-lite"/>
    </source>
</evidence>
<feature type="compositionally biased region" description="Basic and acidic residues" evidence="1">
    <location>
        <begin position="238"/>
        <end position="255"/>
    </location>
</feature>
<proteinExistence type="evidence at transcript level"/>
<dbReference type="InterPro" id="IPR021109">
    <property type="entry name" value="Peptidase_aspartic_dom_sf"/>
</dbReference>
<feature type="region of interest" description="Disordered" evidence="1">
    <location>
        <begin position="238"/>
        <end position="263"/>
    </location>
</feature>
<sequence>MSSSSAMDRMRNWPVKYDGDANTLEFIERIEEICETYERTIERPESPELRVEKSSVVANVTIGGILIKGVIDTGATRTIIKSSLQDVIPFVSEAPNISTTIRMADGTLRYSHRELVTTVRVGETHFQLPLIVLDDVVDNLTLGMDFLIKAQATLAIGESVIQFGNTVQRPKDPWSGKPFDTITNPAHDITSVRGPASSSVIENKHDAFFRQAPKEKRDNALHTRMDLPKEQRIKRIHKTPRDDIRDKVKPSEPSRKFPHFRSSGTSNTCLTNMTSCPHRNPDSVPDNDGVCLGFLIPLDSDKSDEIAEEPSLVDRGKLLPPRRNDPGWQALPKDNTVYQQLVAKFPATGKRGRFHVSRDGVWYRVVRARSGVQQILVHFQREDGM</sequence>
<dbReference type="SUPFAM" id="SSF50630">
    <property type="entry name" value="Acid proteases"/>
    <property type="match status" value="1"/>
</dbReference>
<dbReference type="GO" id="GO:0006508">
    <property type="term" value="P:proteolysis"/>
    <property type="evidence" value="ECO:0007669"/>
    <property type="project" value="InterPro"/>
</dbReference>
<dbReference type="InterPro" id="IPR001969">
    <property type="entry name" value="Aspartic_peptidase_AS"/>
</dbReference>
<accession>D3TNM1</accession>
<dbReference type="GO" id="GO:0004190">
    <property type="term" value="F:aspartic-type endopeptidase activity"/>
    <property type="evidence" value="ECO:0007669"/>
    <property type="project" value="InterPro"/>
</dbReference>
<dbReference type="EMBL" id="EZ423023">
    <property type="protein sequence ID" value="ADD19299.1"/>
    <property type="molecule type" value="mRNA"/>
</dbReference>
<keyword evidence="2" id="KW-0548">Nucleotidyltransferase</keyword>
<dbReference type="AlphaFoldDB" id="D3TNM1"/>
<evidence type="ECO:0000313" key="2">
    <source>
        <dbReference type="EMBL" id="ADD19299.1"/>
    </source>
</evidence>
<dbReference type="Pfam" id="PF13650">
    <property type="entry name" value="Asp_protease_2"/>
    <property type="match status" value="1"/>
</dbReference>
<dbReference type="Gene3D" id="2.40.70.10">
    <property type="entry name" value="Acid Proteases"/>
    <property type="match status" value="1"/>
</dbReference>